<accession>A0A0V1AVL6</accession>
<keyword evidence="4" id="KW-1185">Reference proteome</keyword>
<gene>
    <name evidence="3" type="primary">PLAT</name>
    <name evidence="3" type="ORF">T01_11666</name>
</gene>
<evidence type="ECO:0000313" key="4">
    <source>
        <dbReference type="Proteomes" id="UP000054776"/>
    </source>
</evidence>
<dbReference type="Gene3D" id="2.40.10.10">
    <property type="entry name" value="Trypsin-like serine proteases"/>
    <property type="match status" value="1"/>
</dbReference>
<dbReference type="SMR" id="A0A0V1AVL6"/>
<sequence>MNNRNKIKISFTRITFSRKSFGNFGETWKGRKKRTIIICTFSKSLKMILNYKRLLITWLLFQFLLVTAKRLHLKSKLKQKMKVASKHKELDGVGLESPFNYLEVTTECGKYEFNLSTNVNSPNDLKNHKVKLPWVAYVVEKKSDKKFHPICLASIIPDASDEGSTVLMTLNHCIDKEKFESGMLYIYVGDTLPVTNEDDEDLYEIELYTIDKHTPNPLLPNVAIIQIKDGIEYDGEKKAVCLPFSNQELPDKTLCAFSALKYLEATKTFEEYLIEALYDTNTCQAKKVTLMVEKHTELCFMDFRKDMYLAKGGPLICKIGEEWTQMGIHATGQYSADDYTLHVSDEVAKNPQPATYVKVSRFRSIMQNSQNLESIGRLHMSRNR</sequence>
<dbReference type="OrthoDB" id="5917446at2759"/>
<dbReference type="GO" id="GO:0006508">
    <property type="term" value="P:proteolysis"/>
    <property type="evidence" value="ECO:0007669"/>
    <property type="project" value="InterPro"/>
</dbReference>
<dbReference type="PANTHER" id="PTHR24250">
    <property type="entry name" value="CHYMOTRYPSIN-RELATED"/>
    <property type="match status" value="1"/>
</dbReference>
<reference evidence="3 4" key="1">
    <citation type="submission" date="2015-01" db="EMBL/GenBank/DDBJ databases">
        <title>Evolution of Trichinella species and genotypes.</title>
        <authorList>
            <person name="Korhonen P.K."/>
            <person name="Edoardo P."/>
            <person name="Giuseppe L.R."/>
            <person name="Gasser R.B."/>
        </authorList>
    </citation>
    <scope>NUCLEOTIDE SEQUENCE [LARGE SCALE GENOMIC DNA]</scope>
    <source>
        <strain evidence="3">ISS3</strain>
    </source>
</reference>
<organism evidence="3 4">
    <name type="scientific">Trichinella spiralis</name>
    <name type="common">Trichina worm</name>
    <dbReference type="NCBI Taxonomy" id="6334"/>
    <lineage>
        <taxon>Eukaryota</taxon>
        <taxon>Metazoa</taxon>
        <taxon>Ecdysozoa</taxon>
        <taxon>Nematoda</taxon>
        <taxon>Enoplea</taxon>
        <taxon>Dorylaimia</taxon>
        <taxon>Trichinellida</taxon>
        <taxon>Trichinellidae</taxon>
        <taxon>Trichinella</taxon>
    </lineage>
</organism>
<dbReference type="Pfam" id="PF00089">
    <property type="entry name" value="Trypsin"/>
    <property type="match status" value="1"/>
</dbReference>
<dbReference type="AlphaFoldDB" id="A0A0V1AVL6"/>
<dbReference type="GO" id="GO:0004252">
    <property type="term" value="F:serine-type endopeptidase activity"/>
    <property type="evidence" value="ECO:0007669"/>
    <property type="project" value="InterPro"/>
</dbReference>
<keyword evidence="1" id="KW-1015">Disulfide bond</keyword>
<dbReference type="InParanoid" id="A0A0V1AVL6"/>
<dbReference type="Proteomes" id="UP000054776">
    <property type="component" value="Unassembled WGS sequence"/>
</dbReference>
<proteinExistence type="predicted"/>
<dbReference type="SUPFAM" id="SSF50494">
    <property type="entry name" value="Trypsin-like serine proteases"/>
    <property type="match status" value="1"/>
</dbReference>
<protein>
    <submittedName>
        <fullName evidence="3">Tissue-type plasminogen activator</fullName>
    </submittedName>
</protein>
<comment type="caution">
    <text evidence="3">The sequence shown here is derived from an EMBL/GenBank/DDBJ whole genome shotgun (WGS) entry which is preliminary data.</text>
</comment>
<evidence type="ECO:0000256" key="1">
    <source>
        <dbReference type="ARBA" id="ARBA00023157"/>
    </source>
</evidence>
<dbReference type="EMBL" id="JYDH01000190">
    <property type="protein sequence ID" value="KRY28811.1"/>
    <property type="molecule type" value="Genomic_DNA"/>
</dbReference>
<dbReference type="STRING" id="6334.A0A0V1AVL6"/>
<dbReference type="InterPro" id="IPR009003">
    <property type="entry name" value="Peptidase_S1_PA"/>
</dbReference>
<dbReference type="PANTHER" id="PTHR24250:SF27">
    <property type="entry name" value="ELASTASE 2 LIKE"/>
    <property type="match status" value="1"/>
</dbReference>
<dbReference type="InterPro" id="IPR043504">
    <property type="entry name" value="Peptidase_S1_PA_chymotrypsin"/>
</dbReference>
<dbReference type="InterPro" id="IPR001254">
    <property type="entry name" value="Trypsin_dom"/>
</dbReference>
<evidence type="ECO:0000313" key="3">
    <source>
        <dbReference type="EMBL" id="KRY28811.1"/>
    </source>
</evidence>
<feature type="domain" description="Peptidase S1" evidence="2">
    <location>
        <begin position="118"/>
        <end position="371"/>
    </location>
</feature>
<name>A0A0V1AVL6_TRISP</name>
<evidence type="ECO:0000259" key="2">
    <source>
        <dbReference type="PROSITE" id="PS50240"/>
    </source>
</evidence>
<dbReference type="PROSITE" id="PS50240">
    <property type="entry name" value="TRYPSIN_DOM"/>
    <property type="match status" value="1"/>
</dbReference>